<evidence type="ECO:0000259" key="4">
    <source>
        <dbReference type="SMART" id="SM00797"/>
    </source>
</evidence>
<organism evidence="5">
    <name type="scientific">marine metagenome</name>
    <dbReference type="NCBI Taxonomy" id="408172"/>
    <lineage>
        <taxon>unclassified sequences</taxon>
        <taxon>metagenomes</taxon>
        <taxon>ecological metagenomes</taxon>
    </lineage>
</organism>
<dbReference type="EMBL" id="UINC01013244">
    <property type="protein sequence ID" value="SVA57359.1"/>
    <property type="molecule type" value="Genomic_DNA"/>
</dbReference>
<proteinExistence type="predicted"/>
<evidence type="ECO:0000256" key="1">
    <source>
        <dbReference type="ARBA" id="ARBA00022741"/>
    </source>
</evidence>
<dbReference type="SUPFAM" id="SSF50891">
    <property type="entry name" value="Cyclophilin-like"/>
    <property type="match status" value="1"/>
</dbReference>
<dbReference type="PANTHER" id="PTHR43309:SF3">
    <property type="entry name" value="5-OXOPROLINASE SUBUNIT C"/>
    <property type="match status" value="1"/>
</dbReference>
<accession>A0A381WXV1</accession>
<feature type="domain" description="Carboxyltransferase" evidence="4">
    <location>
        <begin position="1"/>
        <end position="257"/>
    </location>
</feature>
<dbReference type="PANTHER" id="PTHR43309">
    <property type="entry name" value="5-OXOPROLINASE SUBUNIT C"/>
    <property type="match status" value="1"/>
</dbReference>
<name>A0A381WXV1_9ZZZZ</name>
<evidence type="ECO:0000313" key="5">
    <source>
        <dbReference type="EMBL" id="SVA57359.1"/>
    </source>
</evidence>
<dbReference type="GO" id="GO:0016787">
    <property type="term" value="F:hydrolase activity"/>
    <property type="evidence" value="ECO:0007669"/>
    <property type="project" value="UniProtKB-KW"/>
</dbReference>
<reference evidence="5" key="1">
    <citation type="submission" date="2018-05" db="EMBL/GenBank/DDBJ databases">
        <authorList>
            <person name="Lanie J.A."/>
            <person name="Ng W.-L."/>
            <person name="Kazmierczak K.M."/>
            <person name="Andrzejewski T.M."/>
            <person name="Davidsen T.M."/>
            <person name="Wayne K.J."/>
            <person name="Tettelin H."/>
            <person name="Glass J.I."/>
            <person name="Rusch D."/>
            <person name="Podicherti R."/>
            <person name="Tsui H.-C.T."/>
            <person name="Winkler M.E."/>
        </authorList>
    </citation>
    <scope>NUCLEOTIDE SEQUENCE</scope>
</reference>
<dbReference type="AlphaFoldDB" id="A0A381WXV1"/>
<dbReference type="Gene3D" id="2.40.100.10">
    <property type="entry name" value="Cyclophilin-like"/>
    <property type="match status" value="1"/>
</dbReference>
<dbReference type="InterPro" id="IPR052708">
    <property type="entry name" value="PxpC"/>
</dbReference>
<dbReference type="InterPro" id="IPR029000">
    <property type="entry name" value="Cyclophilin-like_dom_sf"/>
</dbReference>
<dbReference type="GO" id="GO:0005524">
    <property type="term" value="F:ATP binding"/>
    <property type="evidence" value="ECO:0007669"/>
    <property type="project" value="UniProtKB-KW"/>
</dbReference>
<keyword evidence="2" id="KW-0378">Hydrolase</keyword>
<sequence>MVGNPEGEAGLEMTLTGGKYQFEQDATISLTGSYFLTGLDGNVLPFHERVHITKGQIMNIGHSQDGARCYLTVRGGFDIEPVLGSRSTHLMTGMGGFRGRSLKEGDVIHFCGPIHDSAPKIIDGSIKMDRSILRITRGIQHDWFDQRVWDILQNNSFKVSHIFDRMGIRVEGETIDTNKNDQVLTEGIPVGAVQIPPNGQPIISFVDHQTTGGYPKIANVITADLCKLGQLRHQDEFRFDLVSMEEAETLRLAQESYFNGIRSSG</sequence>
<evidence type="ECO:0000256" key="2">
    <source>
        <dbReference type="ARBA" id="ARBA00022801"/>
    </source>
</evidence>
<keyword evidence="3" id="KW-0067">ATP-binding</keyword>
<dbReference type="InterPro" id="IPR003778">
    <property type="entry name" value="CT_A_B"/>
</dbReference>
<evidence type="ECO:0000256" key="3">
    <source>
        <dbReference type="ARBA" id="ARBA00022840"/>
    </source>
</evidence>
<dbReference type="SMART" id="SM00797">
    <property type="entry name" value="AHS2"/>
    <property type="match status" value="1"/>
</dbReference>
<gene>
    <name evidence="5" type="ORF">METZ01_LOCUS110213</name>
</gene>
<dbReference type="Pfam" id="PF02626">
    <property type="entry name" value="CT_A_B"/>
    <property type="match status" value="1"/>
</dbReference>
<protein>
    <recommendedName>
        <fullName evidence="4">Carboxyltransferase domain-containing protein</fullName>
    </recommendedName>
</protein>
<keyword evidence="1" id="KW-0547">Nucleotide-binding</keyword>